<evidence type="ECO:0000259" key="2">
    <source>
        <dbReference type="Pfam" id="PF04149"/>
    </source>
</evidence>
<gene>
    <name evidence="3" type="ORF">GCM10022223_37870</name>
</gene>
<keyword evidence="4" id="KW-1185">Reference proteome</keyword>
<proteinExistence type="predicted"/>
<evidence type="ECO:0000313" key="4">
    <source>
        <dbReference type="Proteomes" id="UP001501074"/>
    </source>
</evidence>
<feature type="region of interest" description="Disordered" evidence="1">
    <location>
        <begin position="1"/>
        <end position="30"/>
    </location>
</feature>
<protein>
    <recommendedName>
        <fullName evidence="2">DUF397 domain-containing protein</fullName>
    </recommendedName>
</protein>
<reference evidence="4" key="1">
    <citation type="journal article" date="2019" name="Int. J. Syst. Evol. Microbiol.">
        <title>The Global Catalogue of Microorganisms (GCM) 10K type strain sequencing project: providing services to taxonomists for standard genome sequencing and annotation.</title>
        <authorList>
            <consortium name="The Broad Institute Genomics Platform"/>
            <consortium name="The Broad Institute Genome Sequencing Center for Infectious Disease"/>
            <person name="Wu L."/>
            <person name="Ma J."/>
        </authorList>
    </citation>
    <scope>NUCLEOTIDE SEQUENCE [LARGE SCALE GENOMIC DNA]</scope>
    <source>
        <strain evidence="4">JCM 16902</strain>
    </source>
</reference>
<feature type="domain" description="DUF397" evidence="2">
    <location>
        <begin position="40"/>
        <end position="91"/>
    </location>
</feature>
<dbReference type="Pfam" id="PF04149">
    <property type="entry name" value="DUF397"/>
    <property type="match status" value="1"/>
</dbReference>
<evidence type="ECO:0000256" key="1">
    <source>
        <dbReference type="SAM" id="MobiDB-lite"/>
    </source>
</evidence>
<sequence>MPVPQVRASTGPAENTHSLPPSATGALAGRKEQNVKGFRTWLRSSVADPEVPSGVEVRHASKYVFVRSARNIDGEELMFTPKEWEEFLHGAALGEFNRPAGPPVEPADDVIDAVSAWTSAL</sequence>
<accession>A0ABP6ZSE3</accession>
<dbReference type="Proteomes" id="UP001501074">
    <property type="component" value="Unassembled WGS sequence"/>
</dbReference>
<organism evidence="3 4">
    <name type="scientific">Kineosporia mesophila</name>
    <dbReference type="NCBI Taxonomy" id="566012"/>
    <lineage>
        <taxon>Bacteria</taxon>
        <taxon>Bacillati</taxon>
        <taxon>Actinomycetota</taxon>
        <taxon>Actinomycetes</taxon>
        <taxon>Kineosporiales</taxon>
        <taxon>Kineosporiaceae</taxon>
        <taxon>Kineosporia</taxon>
    </lineage>
</organism>
<dbReference type="InterPro" id="IPR007278">
    <property type="entry name" value="DUF397"/>
</dbReference>
<name>A0ABP6ZSE3_9ACTN</name>
<comment type="caution">
    <text evidence="3">The sequence shown here is derived from an EMBL/GenBank/DDBJ whole genome shotgun (WGS) entry which is preliminary data.</text>
</comment>
<dbReference type="EMBL" id="BAAAZO010000006">
    <property type="protein sequence ID" value="GAA3617644.1"/>
    <property type="molecule type" value="Genomic_DNA"/>
</dbReference>
<evidence type="ECO:0000313" key="3">
    <source>
        <dbReference type="EMBL" id="GAA3617644.1"/>
    </source>
</evidence>
<feature type="compositionally biased region" description="Polar residues" evidence="1">
    <location>
        <begin position="12"/>
        <end position="21"/>
    </location>
</feature>